<evidence type="ECO:0000313" key="2">
    <source>
        <dbReference type="Proteomes" id="UP000828390"/>
    </source>
</evidence>
<comment type="caution">
    <text evidence="1">The sequence shown here is derived from an EMBL/GenBank/DDBJ whole genome shotgun (WGS) entry which is preliminary data.</text>
</comment>
<sequence>MYFCDHVITRSVEVTRQRPTRLCWWGPGVGNVDMDNVQYQFEIDRVVIRDVQYKFEPREPGGPGFDPHYDVIAIGNFRNNFTNRGGVAGFGIRRTYTALLYELAL</sequence>
<dbReference type="AlphaFoldDB" id="A0A9D4LG86"/>
<gene>
    <name evidence="1" type="ORF">DPMN_100609</name>
</gene>
<protein>
    <submittedName>
        <fullName evidence="1">Uncharacterized protein</fullName>
    </submittedName>
</protein>
<evidence type="ECO:0000313" key="1">
    <source>
        <dbReference type="EMBL" id="KAH3857990.1"/>
    </source>
</evidence>
<accession>A0A9D4LG86</accession>
<dbReference type="EMBL" id="JAIWYP010000003">
    <property type="protein sequence ID" value="KAH3857990.1"/>
    <property type="molecule type" value="Genomic_DNA"/>
</dbReference>
<organism evidence="1 2">
    <name type="scientific">Dreissena polymorpha</name>
    <name type="common">Zebra mussel</name>
    <name type="synonym">Mytilus polymorpha</name>
    <dbReference type="NCBI Taxonomy" id="45954"/>
    <lineage>
        <taxon>Eukaryota</taxon>
        <taxon>Metazoa</taxon>
        <taxon>Spiralia</taxon>
        <taxon>Lophotrochozoa</taxon>
        <taxon>Mollusca</taxon>
        <taxon>Bivalvia</taxon>
        <taxon>Autobranchia</taxon>
        <taxon>Heteroconchia</taxon>
        <taxon>Euheterodonta</taxon>
        <taxon>Imparidentia</taxon>
        <taxon>Neoheterodontei</taxon>
        <taxon>Myida</taxon>
        <taxon>Dreissenoidea</taxon>
        <taxon>Dreissenidae</taxon>
        <taxon>Dreissena</taxon>
    </lineage>
</organism>
<dbReference type="Proteomes" id="UP000828390">
    <property type="component" value="Unassembled WGS sequence"/>
</dbReference>
<reference evidence="1" key="2">
    <citation type="submission" date="2020-11" db="EMBL/GenBank/DDBJ databases">
        <authorList>
            <person name="McCartney M.A."/>
            <person name="Auch B."/>
            <person name="Kono T."/>
            <person name="Mallez S."/>
            <person name="Becker A."/>
            <person name="Gohl D.M."/>
            <person name="Silverstein K.A.T."/>
            <person name="Koren S."/>
            <person name="Bechman K.B."/>
            <person name="Herman A."/>
            <person name="Abrahante J.E."/>
            <person name="Garbe J."/>
        </authorList>
    </citation>
    <scope>NUCLEOTIDE SEQUENCE</scope>
    <source>
        <strain evidence="1">Duluth1</strain>
        <tissue evidence="1">Whole animal</tissue>
    </source>
</reference>
<keyword evidence="2" id="KW-1185">Reference proteome</keyword>
<name>A0A9D4LG86_DREPO</name>
<proteinExistence type="predicted"/>
<reference evidence="1" key="1">
    <citation type="journal article" date="2019" name="bioRxiv">
        <title>The Genome of the Zebra Mussel, Dreissena polymorpha: A Resource for Invasive Species Research.</title>
        <authorList>
            <person name="McCartney M.A."/>
            <person name="Auch B."/>
            <person name="Kono T."/>
            <person name="Mallez S."/>
            <person name="Zhang Y."/>
            <person name="Obille A."/>
            <person name="Becker A."/>
            <person name="Abrahante J.E."/>
            <person name="Garbe J."/>
            <person name="Badalamenti J.P."/>
            <person name="Herman A."/>
            <person name="Mangelson H."/>
            <person name="Liachko I."/>
            <person name="Sullivan S."/>
            <person name="Sone E.D."/>
            <person name="Koren S."/>
            <person name="Silverstein K.A.T."/>
            <person name="Beckman K.B."/>
            <person name="Gohl D.M."/>
        </authorList>
    </citation>
    <scope>NUCLEOTIDE SEQUENCE</scope>
    <source>
        <strain evidence="1">Duluth1</strain>
        <tissue evidence="1">Whole animal</tissue>
    </source>
</reference>